<evidence type="ECO:0000313" key="5">
    <source>
        <dbReference type="Proteomes" id="UP000295627"/>
    </source>
</evidence>
<keyword evidence="4" id="KW-1185">Reference proteome</keyword>
<reference evidence="4 5" key="2">
    <citation type="journal article" date="2019" name="Sci. Rep.">
        <title>Extended insight into the Mycobacterium chelonae-abscessus complex through whole genome sequencing of Mycobacterium salmoniphilum outbreak and Mycobacterium salmoniphilum-like strains.</title>
        <authorList>
            <person name="Behra P.R.K."/>
            <person name="Das S."/>
            <person name="Pettersson B.M.F."/>
            <person name="Shirreff L."/>
            <person name="DuCote T."/>
            <person name="Jacobsson K.G."/>
            <person name="Ennis D.G."/>
            <person name="Kirsebom L.A."/>
        </authorList>
    </citation>
    <scope>NUCLEOTIDE SEQUENCE [LARGE SCALE GENOMIC DNA]</scope>
    <source>
        <strain evidence="3 4">CCUG 63697</strain>
        <strain evidence="2 5">DSM 45524</strain>
    </source>
</reference>
<keyword evidence="1" id="KW-0472">Membrane</keyword>
<accession>A0A4R5P6S4</accession>
<evidence type="ECO:0000313" key="3">
    <source>
        <dbReference type="EMBL" id="TDZ47909.1"/>
    </source>
</evidence>
<organism evidence="2 5">
    <name type="scientific">Mycobacteroides franklinii</name>
    <dbReference type="NCBI Taxonomy" id="948102"/>
    <lineage>
        <taxon>Bacteria</taxon>
        <taxon>Bacillati</taxon>
        <taxon>Actinomycetota</taxon>
        <taxon>Actinomycetes</taxon>
        <taxon>Mycobacteriales</taxon>
        <taxon>Mycobacteriaceae</taxon>
        <taxon>Mycobacteroides</taxon>
    </lineage>
</organism>
<proteinExistence type="predicted"/>
<dbReference type="Pfam" id="PF10947">
    <property type="entry name" value="DUF2628"/>
    <property type="match status" value="1"/>
</dbReference>
<dbReference type="RefSeq" id="WP_078334164.1">
    <property type="nucleotide sequence ID" value="NZ_MAFQ01000006.1"/>
</dbReference>
<dbReference type="Proteomes" id="UP000295627">
    <property type="component" value="Unassembled WGS sequence"/>
</dbReference>
<dbReference type="EMBL" id="RXLR01000019">
    <property type="protein sequence ID" value="TDH18767.1"/>
    <property type="molecule type" value="Genomic_DNA"/>
</dbReference>
<name>A0A4R5P6S4_9MYCO</name>
<feature type="transmembrane region" description="Helical" evidence="1">
    <location>
        <begin position="94"/>
        <end position="116"/>
    </location>
</feature>
<protein>
    <submittedName>
        <fullName evidence="2">DUF2628 domain-containing protein</fullName>
    </submittedName>
</protein>
<evidence type="ECO:0000313" key="4">
    <source>
        <dbReference type="Proteomes" id="UP000295165"/>
    </source>
</evidence>
<feature type="transmembrane region" description="Helical" evidence="1">
    <location>
        <begin position="46"/>
        <end position="64"/>
    </location>
</feature>
<dbReference type="EMBL" id="PECC01000029">
    <property type="protein sequence ID" value="TDZ47909.1"/>
    <property type="molecule type" value="Genomic_DNA"/>
</dbReference>
<comment type="caution">
    <text evidence="2">The sequence shown here is derived from an EMBL/GenBank/DDBJ whole genome shotgun (WGS) entry which is preliminary data.</text>
</comment>
<dbReference type="AlphaFoldDB" id="A0A4R5P6S4"/>
<dbReference type="Proteomes" id="UP000295165">
    <property type="component" value="Unassembled WGS sequence"/>
</dbReference>
<dbReference type="InterPro" id="IPR024399">
    <property type="entry name" value="DUF2628"/>
</dbReference>
<gene>
    <name evidence="3" type="ORF">CCUG63697_04203</name>
    <name evidence="2" type="ORF">EJ571_19365</name>
</gene>
<keyword evidence="1" id="KW-1133">Transmembrane helix</keyword>
<evidence type="ECO:0000256" key="1">
    <source>
        <dbReference type="SAM" id="Phobius"/>
    </source>
</evidence>
<reference evidence="2" key="1">
    <citation type="submission" date="2018-12" db="EMBL/GenBank/DDBJ databases">
        <authorList>
            <person name="Behra P.R.K."/>
            <person name="Das S."/>
            <person name="Pettersson B.M.F."/>
            <person name="Shirreff L."/>
            <person name="Ducote T."/>
            <person name="Jacobsson K.-G."/>
            <person name="Ennis D.G."/>
            <person name="Kirsebom L.A."/>
        </authorList>
    </citation>
    <scope>NUCLEOTIDE SEQUENCE</scope>
    <source>
        <strain evidence="2">DSM 45524</strain>
    </source>
</reference>
<sequence length="132" mass="14823">MTTPQDRSTLAEIWQRRFAFYDQYAAAPSKAEANAFFRSVPFGARMRLTSNFLAFFFGPIYFFVKGMWRKGLVLLGITLSLGVVMQLVGASDGVVRGVSIGFAAAFMTIANQAYYLHWVRGSESWNPFEGVR</sequence>
<evidence type="ECO:0000313" key="2">
    <source>
        <dbReference type="EMBL" id="TDH18767.1"/>
    </source>
</evidence>
<keyword evidence="1" id="KW-0812">Transmembrane</keyword>
<feature type="transmembrane region" description="Helical" evidence="1">
    <location>
        <begin position="71"/>
        <end position="88"/>
    </location>
</feature>